<dbReference type="GO" id="GO:0002949">
    <property type="term" value="P:tRNA threonylcarbamoyladenosine modification"/>
    <property type="evidence" value="ECO:0007669"/>
    <property type="project" value="InterPro"/>
</dbReference>
<dbReference type="Pfam" id="PF02367">
    <property type="entry name" value="TsaE"/>
    <property type="match status" value="1"/>
</dbReference>
<accession>A0A4V1E0U6</accession>
<dbReference type="EMBL" id="CP039964">
    <property type="protein sequence ID" value="QCO55864.1"/>
    <property type="molecule type" value="Genomic_DNA"/>
</dbReference>
<evidence type="ECO:0000256" key="6">
    <source>
        <dbReference type="ARBA" id="ARBA00022723"/>
    </source>
</evidence>
<proteinExistence type="inferred from homology"/>
<dbReference type="RefSeq" id="WP_137193625.1">
    <property type="nucleotide sequence ID" value="NZ_CP039964.1"/>
</dbReference>
<dbReference type="GO" id="GO:0005524">
    <property type="term" value="F:ATP binding"/>
    <property type="evidence" value="ECO:0007669"/>
    <property type="project" value="UniProtKB-KW"/>
</dbReference>
<dbReference type="NCBIfam" id="TIGR00150">
    <property type="entry name" value="T6A_YjeE"/>
    <property type="match status" value="1"/>
</dbReference>
<dbReference type="OrthoDB" id="9800307at2"/>
<dbReference type="Gene3D" id="3.40.50.300">
    <property type="entry name" value="P-loop containing nucleotide triphosphate hydrolases"/>
    <property type="match status" value="1"/>
</dbReference>
<dbReference type="InterPro" id="IPR003442">
    <property type="entry name" value="T6A_TsaE"/>
</dbReference>
<keyword evidence="12" id="KW-1185">Reference proteome</keyword>
<evidence type="ECO:0000313" key="11">
    <source>
        <dbReference type="EMBL" id="QCO55864.1"/>
    </source>
</evidence>
<keyword evidence="5" id="KW-0819">tRNA processing</keyword>
<name>A0A4V1E0U6_9RHOB</name>
<dbReference type="PANTHER" id="PTHR33540">
    <property type="entry name" value="TRNA THREONYLCARBAMOYLADENOSINE BIOSYNTHESIS PROTEIN TSAE"/>
    <property type="match status" value="1"/>
</dbReference>
<evidence type="ECO:0000256" key="10">
    <source>
        <dbReference type="ARBA" id="ARBA00032441"/>
    </source>
</evidence>
<gene>
    <name evidence="11" type="primary">tsaE</name>
    <name evidence="11" type="ORF">EOK75_08975</name>
</gene>
<dbReference type="Proteomes" id="UP000298631">
    <property type="component" value="Chromosome"/>
</dbReference>
<protein>
    <recommendedName>
        <fullName evidence="3">tRNA threonylcarbamoyladenosine biosynthesis protein TsaE</fullName>
    </recommendedName>
    <alternativeName>
        <fullName evidence="10">t(6)A37 threonylcarbamoyladenosine biosynthesis protein TsaE</fullName>
    </alternativeName>
</protein>
<dbReference type="GO" id="GO:0016740">
    <property type="term" value="F:transferase activity"/>
    <property type="evidence" value="ECO:0007669"/>
    <property type="project" value="UniProtKB-KW"/>
</dbReference>
<sequence>MSADALLSLFLPDDAATTQLGKLLARYLQAGDVVLLNGSVGAGKTHLSRALIRQKLGRDEDIPSPTFTLVQTYETDECEIWHADLYRLSHPDEALELGLDAAFETAICLVEWPDRLGRFTPADALHIDLKPEGEGRIAQISGGRSGLVAQLKADYDGQ</sequence>
<reference evidence="11 12" key="1">
    <citation type="submission" date="2019-05" db="EMBL/GenBank/DDBJ databases">
        <title>Pseudorhodobacter turbinis sp. nov., isolated from the gut of the Korean turban shell.</title>
        <authorList>
            <person name="Jeong Y.-S."/>
            <person name="Kang W.-R."/>
            <person name="Bae J.-W."/>
        </authorList>
    </citation>
    <scope>NUCLEOTIDE SEQUENCE [LARGE SCALE GENOMIC DNA]</scope>
    <source>
        <strain evidence="11 12">S12M18</strain>
    </source>
</reference>
<evidence type="ECO:0000313" key="12">
    <source>
        <dbReference type="Proteomes" id="UP000298631"/>
    </source>
</evidence>
<organism evidence="11 12">
    <name type="scientific">Pseudorhodobacter turbinis</name>
    <dbReference type="NCBI Taxonomy" id="2500533"/>
    <lineage>
        <taxon>Bacteria</taxon>
        <taxon>Pseudomonadati</taxon>
        <taxon>Pseudomonadota</taxon>
        <taxon>Alphaproteobacteria</taxon>
        <taxon>Rhodobacterales</taxon>
        <taxon>Paracoccaceae</taxon>
        <taxon>Pseudorhodobacter</taxon>
    </lineage>
</organism>
<dbReference type="PANTHER" id="PTHR33540:SF2">
    <property type="entry name" value="TRNA THREONYLCARBAMOYLADENOSINE BIOSYNTHESIS PROTEIN TSAE"/>
    <property type="match status" value="1"/>
</dbReference>
<dbReference type="AlphaFoldDB" id="A0A4V1E0U6"/>
<dbReference type="GO" id="GO:0005737">
    <property type="term" value="C:cytoplasm"/>
    <property type="evidence" value="ECO:0007669"/>
    <property type="project" value="UniProtKB-SubCell"/>
</dbReference>
<evidence type="ECO:0000256" key="5">
    <source>
        <dbReference type="ARBA" id="ARBA00022694"/>
    </source>
</evidence>
<dbReference type="KEGG" id="pseb:EOK75_08975"/>
<keyword evidence="4" id="KW-0963">Cytoplasm</keyword>
<evidence type="ECO:0000256" key="8">
    <source>
        <dbReference type="ARBA" id="ARBA00022840"/>
    </source>
</evidence>
<evidence type="ECO:0000256" key="7">
    <source>
        <dbReference type="ARBA" id="ARBA00022741"/>
    </source>
</evidence>
<keyword evidence="8" id="KW-0067">ATP-binding</keyword>
<keyword evidence="11" id="KW-0808">Transferase</keyword>
<keyword evidence="7" id="KW-0547">Nucleotide-binding</keyword>
<evidence type="ECO:0000256" key="4">
    <source>
        <dbReference type="ARBA" id="ARBA00022490"/>
    </source>
</evidence>
<dbReference type="GO" id="GO:0046872">
    <property type="term" value="F:metal ion binding"/>
    <property type="evidence" value="ECO:0007669"/>
    <property type="project" value="UniProtKB-KW"/>
</dbReference>
<evidence type="ECO:0000256" key="2">
    <source>
        <dbReference type="ARBA" id="ARBA00007599"/>
    </source>
</evidence>
<evidence type="ECO:0000256" key="3">
    <source>
        <dbReference type="ARBA" id="ARBA00019010"/>
    </source>
</evidence>
<evidence type="ECO:0000256" key="9">
    <source>
        <dbReference type="ARBA" id="ARBA00022842"/>
    </source>
</evidence>
<keyword evidence="9" id="KW-0460">Magnesium</keyword>
<evidence type="ECO:0000256" key="1">
    <source>
        <dbReference type="ARBA" id="ARBA00004496"/>
    </source>
</evidence>
<keyword evidence="6" id="KW-0479">Metal-binding</keyword>
<dbReference type="SUPFAM" id="SSF52540">
    <property type="entry name" value="P-loop containing nucleoside triphosphate hydrolases"/>
    <property type="match status" value="1"/>
</dbReference>
<comment type="similarity">
    <text evidence="2">Belongs to the TsaE family.</text>
</comment>
<comment type="subcellular location">
    <subcellularLocation>
        <location evidence="1">Cytoplasm</location>
    </subcellularLocation>
</comment>
<dbReference type="InterPro" id="IPR027417">
    <property type="entry name" value="P-loop_NTPase"/>
</dbReference>